<dbReference type="FunFam" id="3.40.50.300:FF:000319">
    <property type="entry name" value="DNA repair protein RecN"/>
    <property type="match status" value="1"/>
</dbReference>
<keyword evidence="13" id="KW-1185">Reference proteome</keyword>
<dbReference type="RefSeq" id="WP_070072890.1">
    <property type="nucleotide sequence ID" value="NZ_CP017448.1"/>
</dbReference>
<comment type="function">
    <text evidence="1 9">May be involved in recombinational repair of damaged DNA.</text>
</comment>
<accession>A0A1D8K8Q4</accession>
<dbReference type="PANTHER" id="PTHR11059">
    <property type="entry name" value="DNA REPAIR PROTEIN RECN"/>
    <property type="match status" value="1"/>
</dbReference>
<keyword evidence="10" id="KW-0175">Coiled coil</keyword>
<feature type="domain" description="RecF/RecN/SMC N-terminal" evidence="11">
    <location>
        <begin position="1"/>
        <end position="512"/>
    </location>
</feature>
<dbReference type="NCBIfam" id="NF008121">
    <property type="entry name" value="PRK10869.1"/>
    <property type="match status" value="1"/>
</dbReference>
<evidence type="ECO:0000256" key="5">
    <source>
        <dbReference type="ARBA" id="ARBA00022763"/>
    </source>
</evidence>
<keyword evidence="6" id="KW-0067">ATP-binding</keyword>
<dbReference type="NCBIfam" id="TIGR00634">
    <property type="entry name" value="recN"/>
    <property type="match status" value="1"/>
</dbReference>
<dbReference type="EMBL" id="CP017448">
    <property type="protein sequence ID" value="AOV17337.1"/>
    <property type="molecule type" value="Genomic_DNA"/>
</dbReference>
<dbReference type="SUPFAM" id="SSF52540">
    <property type="entry name" value="P-loop containing nucleoside triphosphate hydrolases"/>
    <property type="match status" value="2"/>
</dbReference>
<dbReference type="InterPro" id="IPR027417">
    <property type="entry name" value="P-loop_NTPase"/>
</dbReference>
<keyword evidence="4" id="KW-0547">Nucleotide-binding</keyword>
<evidence type="ECO:0000256" key="9">
    <source>
        <dbReference type="PIRNR" id="PIRNR003128"/>
    </source>
</evidence>
<dbReference type="PIRSF" id="PIRSF003128">
    <property type="entry name" value="RecN"/>
    <property type="match status" value="1"/>
</dbReference>
<evidence type="ECO:0000313" key="13">
    <source>
        <dbReference type="Proteomes" id="UP000095342"/>
    </source>
</evidence>
<dbReference type="FunFam" id="3.40.50.300:FF:000356">
    <property type="entry name" value="DNA repair protein RecN"/>
    <property type="match status" value="1"/>
</dbReference>
<comment type="similarity">
    <text evidence="2 9">Belongs to the RecN family.</text>
</comment>
<feature type="coiled-coil region" evidence="10">
    <location>
        <begin position="271"/>
        <end position="319"/>
    </location>
</feature>
<keyword evidence="5 9" id="KW-0227">DNA damage</keyword>
<dbReference type="GO" id="GO:0006281">
    <property type="term" value="P:DNA repair"/>
    <property type="evidence" value="ECO:0007669"/>
    <property type="project" value="UniProtKB-KW"/>
</dbReference>
<dbReference type="AlphaFoldDB" id="A0A1D8K8Q4"/>
<evidence type="ECO:0000256" key="10">
    <source>
        <dbReference type="SAM" id="Coils"/>
    </source>
</evidence>
<gene>
    <name evidence="12" type="ORF">BJI67_09915</name>
</gene>
<dbReference type="PANTHER" id="PTHR11059:SF0">
    <property type="entry name" value="DNA REPAIR PROTEIN RECN"/>
    <property type="match status" value="1"/>
</dbReference>
<protein>
    <recommendedName>
        <fullName evidence="3 9">DNA repair protein RecN</fullName>
    </recommendedName>
    <alternativeName>
        <fullName evidence="8 9">Recombination protein N</fullName>
    </alternativeName>
</protein>
<evidence type="ECO:0000256" key="7">
    <source>
        <dbReference type="ARBA" id="ARBA00023204"/>
    </source>
</evidence>
<evidence type="ECO:0000256" key="2">
    <source>
        <dbReference type="ARBA" id="ARBA00009441"/>
    </source>
</evidence>
<evidence type="ECO:0000313" key="12">
    <source>
        <dbReference type="EMBL" id="AOV17337.1"/>
    </source>
</evidence>
<dbReference type="InterPro" id="IPR003395">
    <property type="entry name" value="RecF/RecN/SMC_N"/>
</dbReference>
<sequence length="560" mass="61258">MLSHILIRDFAIIEQLELELSSGMTAFTGETGAGKSILIDAIGLVLGDRADSTSVRAGADKAEISVTFDLAGQPDVLRWLRDQDLDAESDTACTVRRIITQDGRSRAYIAGSPAPLQTLKSLGEQLVDIHGQHAHQSLLHRDTQRGLLDLQADQEDLLGELAELYRHWSDLHDAIETAEQDGRHRQERLDLVEFQVSELEAAAPRTGELGELEEEHQRLSNANLLLEAAQSAYAQLYESDPDAHSLLTHALTAVDQAAGYDSQLAAPLELLRNAQIEIQEAANALRHYLEDLNFDPARLEELDTRLALLQSLARKHRCQPDELPERLQTLATERDALLDHEGHRSRLTTEFAAAEARYRKLAGEVSQGRRNAAQVLGQSVTEAMQTLGMAGGRFEIEVTSSPTGKPSPHGLDQVEYRVSANPGQPLHPLAKVASGGELSRISLALQLAATRDRRLPTLIFDEVDSGIGGGTAEVVGRMLRTLGGDRQVLCVTHLPQVAAQAHSQLAVRKVKGTDTTETRIEPLLTDPARIEELARMLGGVQITARSQAHAEEMLKSARQE</sequence>
<organism evidence="12 13">
    <name type="scientific">Acidihalobacter aeolianus</name>
    <dbReference type="NCBI Taxonomy" id="2792603"/>
    <lineage>
        <taxon>Bacteria</taxon>
        <taxon>Pseudomonadati</taxon>
        <taxon>Pseudomonadota</taxon>
        <taxon>Gammaproteobacteria</taxon>
        <taxon>Chromatiales</taxon>
        <taxon>Ectothiorhodospiraceae</taxon>
        <taxon>Acidihalobacter</taxon>
    </lineage>
</organism>
<dbReference type="GO" id="GO:0043590">
    <property type="term" value="C:bacterial nucleoid"/>
    <property type="evidence" value="ECO:0007669"/>
    <property type="project" value="TreeGrafter"/>
</dbReference>
<dbReference type="Gene3D" id="3.40.50.300">
    <property type="entry name" value="P-loop containing nucleotide triphosphate hydrolases"/>
    <property type="match status" value="2"/>
</dbReference>
<reference evidence="12 13" key="1">
    <citation type="submission" date="2016-09" db="EMBL/GenBank/DDBJ databases">
        <title>Acidihalobacter prosperus V6 (DSM14174).</title>
        <authorList>
            <person name="Khaleque H.N."/>
            <person name="Ramsay J.P."/>
            <person name="Murphy R.J.T."/>
            <person name="Kaksonen A.H."/>
            <person name="Boxall N.J."/>
            <person name="Watkin E.L.J."/>
        </authorList>
    </citation>
    <scope>NUCLEOTIDE SEQUENCE [LARGE SCALE GENOMIC DNA]</scope>
    <source>
        <strain evidence="12 13">V6</strain>
    </source>
</reference>
<evidence type="ECO:0000256" key="1">
    <source>
        <dbReference type="ARBA" id="ARBA00003618"/>
    </source>
</evidence>
<proteinExistence type="inferred from homology"/>
<keyword evidence="7 9" id="KW-0234">DNA repair</keyword>
<dbReference type="Pfam" id="PF02463">
    <property type="entry name" value="SMC_N"/>
    <property type="match status" value="1"/>
</dbReference>
<evidence type="ECO:0000259" key="11">
    <source>
        <dbReference type="Pfam" id="PF02463"/>
    </source>
</evidence>
<evidence type="ECO:0000256" key="8">
    <source>
        <dbReference type="ARBA" id="ARBA00033408"/>
    </source>
</evidence>
<dbReference type="GO" id="GO:0009432">
    <property type="term" value="P:SOS response"/>
    <property type="evidence" value="ECO:0007669"/>
    <property type="project" value="UniProtKB-ARBA"/>
</dbReference>
<dbReference type="CDD" id="cd03241">
    <property type="entry name" value="ABC_RecN"/>
    <property type="match status" value="2"/>
</dbReference>
<dbReference type="InterPro" id="IPR004604">
    <property type="entry name" value="DNA_recomb/repair_RecN"/>
</dbReference>
<evidence type="ECO:0000256" key="3">
    <source>
        <dbReference type="ARBA" id="ARBA00021315"/>
    </source>
</evidence>
<dbReference type="GO" id="GO:0006310">
    <property type="term" value="P:DNA recombination"/>
    <property type="evidence" value="ECO:0007669"/>
    <property type="project" value="InterPro"/>
</dbReference>
<dbReference type="Proteomes" id="UP000095342">
    <property type="component" value="Chromosome"/>
</dbReference>
<evidence type="ECO:0000256" key="4">
    <source>
        <dbReference type="ARBA" id="ARBA00022741"/>
    </source>
</evidence>
<name>A0A1D8K8Q4_9GAMM</name>
<evidence type="ECO:0000256" key="6">
    <source>
        <dbReference type="ARBA" id="ARBA00022840"/>
    </source>
</evidence>
<dbReference type="GO" id="GO:0005524">
    <property type="term" value="F:ATP binding"/>
    <property type="evidence" value="ECO:0007669"/>
    <property type="project" value="UniProtKB-KW"/>
</dbReference>
<dbReference type="KEGG" id="aaeo:BJI67_09915"/>